<evidence type="ECO:0000313" key="1">
    <source>
        <dbReference type="EMBL" id="CAK5006880.1"/>
    </source>
</evidence>
<proteinExistence type="predicted"/>
<dbReference type="Proteomes" id="UP001497535">
    <property type="component" value="Unassembled WGS sequence"/>
</dbReference>
<keyword evidence="2" id="KW-1185">Reference proteome</keyword>
<protein>
    <submittedName>
        <fullName evidence="1">Uncharacterized protein</fullName>
    </submittedName>
</protein>
<organism evidence="1 2">
    <name type="scientific">Meloidogyne enterolobii</name>
    <name type="common">Root-knot nematode worm</name>
    <name type="synonym">Meloidogyne mayaguensis</name>
    <dbReference type="NCBI Taxonomy" id="390850"/>
    <lineage>
        <taxon>Eukaryota</taxon>
        <taxon>Metazoa</taxon>
        <taxon>Ecdysozoa</taxon>
        <taxon>Nematoda</taxon>
        <taxon>Chromadorea</taxon>
        <taxon>Rhabditida</taxon>
        <taxon>Tylenchina</taxon>
        <taxon>Tylenchomorpha</taxon>
        <taxon>Tylenchoidea</taxon>
        <taxon>Meloidogynidae</taxon>
        <taxon>Meloidogyninae</taxon>
        <taxon>Meloidogyne</taxon>
    </lineage>
</organism>
<reference evidence="1" key="1">
    <citation type="submission" date="2023-11" db="EMBL/GenBank/DDBJ databases">
        <authorList>
            <person name="Poullet M."/>
        </authorList>
    </citation>
    <scope>NUCLEOTIDE SEQUENCE</scope>
    <source>
        <strain evidence="1">E1834</strain>
    </source>
</reference>
<sequence length="135" mass="16087">MTRQNFVENNQEFLCRQEMMEKFKNQKERREKNKLEEEERNGRSKILTEKRRNEWLNTKNILINNYSPSPSPSLYSSNNSIITSKSLNNLSSNNSSTSTITTLPTLEEINKNKYFLNQKINEEKNIFKKFFLILN</sequence>
<dbReference type="EMBL" id="CAVMJV010000001">
    <property type="protein sequence ID" value="CAK5006880.1"/>
    <property type="molecule type" value="Genomic_DNA"/>
</dbReference>
<name>A0ACB0XKZ8_MELEN</name>
<evidence type="ECO:0000313" key="2">
    <source>
        <dbReference type="Proteomes" id="UP001497535"/>
    </source>
</evidence>
<comment type="caution">
    <text evidence="1">The sequence shown here is derived from an EMBL/GenBank/DDBJ whole genome shotgun (WGS) entry which is preliminary data.</text>
</comment>
<gene>
    <name evidence="1" type="ORF">MENTE1834_LOCUS618</name>
</gene>
<accession>A0ACB0XKZ8</accession>